<sequence length="383" mass="44483">MFDCRKLLQDYFRATEPEAVAQRKARCLKRRQFYCAGNNDIWRFGLWLHIVLEPHAGLILWLKIWWTNRNPRLIASYYLEAARKKQGIPLVTQSDLGSENYGVANCHTELRQYLDPSLAGTLQHHWMRKNFNVKPEIAWGLLCRTWIPGFEDILDEGHLNGLYDPNNPLEKLVFLWLAIPWLQAELDAYVELWNNTAPRADKNKILPHGIPNHISEEPWEYDALDFKVNIVDPEIFDEAERKWAPPDAPCFQCVPPEFDDHAHQLYDELGRPQISSDSFWDVYTDLLEMFRLQPEIPDYSSAPQSQAYSEEDNIELLPGMQALRLGKRAVGNNRWCYAGGLENPPLPSALQSELAQDDSDNLTDHEENDARYYVQFSDDEPVE</sequence>
<dbReference type="AlphaFoldDB" id="M2PTS9"/>
<name>M2PTS9_CERS8</name>
<evidence type="ECO:0000259" key="2">
    <source>
        <dbReference type="Pfam" id="PF24764"/>
    </source>
</evidence>
<protein>
    <recommendedName>
        <fullName evidence="2">Integrase core domain-containing protein</fullName>
    </recommendedName>
</protein>
<evidence type="ECO:0000256" key="1">
    <source>
        <dbReference type="SAM" id="MobiDB-lite"/>
    </source>
</evidence>
<gene>
    <name evidence="3" type="ORF">CERSUDRAFT_63618</name>
</gene>
<feature type="region of interest" description="Disordered" evidence="1">
    <location>
        <begin position="346"/>
        <end position="383"/>
    </location>
</feature>
<evidence type="ECO:0000313" key="3">
    <source>
        <dbReference type="EMBL" id="EMD40134.1"/>
    </source>
</evidence>
<keyword evidence="4" id="KW-1185">Reference proteome</keyword>
<dbReference type="PANTHER" id="PTHR46177:SF1">
    <property type="entry name" value="INTEGRASE CATALYTIC DOMAIN-CONTAINING PROTEIN"/>
    <property type="match status" value="1"/>
</dbReference>
<dbReference type="PANTHER" id="PTHR46177">
    <property type="entry name" value="INTEGRASE CATALYTIC DOMAIN-CONTAINING PROTEIN"/>
    <property type="match status" value="1"/>
</dbReference>
<evidence type="ECO:0000313" key="4">
    <source>
        <dbReference type="Proteomes" id="UP000016930"/>
    </source>
</evidence>
<accession>M2PTS9</accession>
<organism evidence="3 4">
    <name type="scientific">Ceriporiopsis subvermispora (strain B)</name>
    <name type="common">White-rot fungus</name>
    <name type="synonym">Gelatoporia subvermispora</name>
    <dbReference type="NCBI Taxonomy" id="914234"/>
    <lineage>
        <taxon>Eukaryota</taxon>
        <taxon>Fungi</taxon>
        <taxon>Dikarya</taxon>
        <taxon>Basidiomycota</taxon>
        <taxon>Agaricomycotina</taxon>
        <taxon>Agaricomycetes</taxon>
        <taxon>Polyporales</taxon>
        <taxon>Gelatoporiaceae</taxon>
        <taxon>Gelatoporia</taxon>
    </lineage>
</organism>
<proteinExistence type="predicted"/>
<dbReference type="Proteomes" id="UP000016930">
    <property type="component" value="Unassembled WGS sequence"/>
</dbReference>
<feature type="domain" description="Integrase core" evidence="2">
    <location>
        <begin position="36"/>
        <end position="204"/>
    </location>
</feature>
<dbReference type="InterPro" id="IPR058913">
    <property type="entry name" value="Integrase_dom_put"/>
</dbReference>
<dbReference type="OrthoDB" id="5946233at2759"/>
<dbReference type="EMBL" id="KB445793">
    <property type="protein sequence ID" value="EMD40134.1"/>
    <property type="molecule type" value="Genomic_DNA"/>
</dbReference>
<reference evidence="3 4" key="1">
    <citation type="journal article" date="2012" name="Proc. Natl. Acad. Sci. U.S.A.">
        <title>Comparative genomics of Ceriporiopsis subvermispora and Phanerochaete chrysosporium provide insight into selective ligninolysis.</title>
        <authorList>
            <person name="Fernandez-Fueyo E."/>
            <person name="Ruiz-Duenas F.J."/>
            <person name="Ferreira P."/>
            <person name="Floudas D."/>
            <person name="Hibbett D.S."/>
            <person name="Canessa P."/>
            <person name="Larrondo L.F."/>
            <person name="James T.Y."/>
            <person name="Seelenfreund D."/>
            <person name="Lobos S."/>
            <person name="Polanco R."/>
            <person name="Tello M."/>
            <person name="Honda Y."/>
            <person name="Watanabe T."/>
            <person name="Watanabe T."/>
            <person name="Ryu J.S."/>
            <person name="Kubicek C.P."/>
            <person name="Schmoll M."/>
            <person name="Gaskell J."/>
            <person name="Hammel K.E."/>
            <person name="St John F.J."/>
            <person name="Vanden Wymelenberg A."/>
            <person name="Sabat G."/>
            <person name="Splinter BonDurant S."/>
            <person name="Syed K."/>
            <person name="Yadav J.S."/>
            <person name="Doddapaneni H."/>
            <person name="Subramanian V."/>
            <person name="Lavin J.L."/>
            <person name="Oguiza J.A."/>
            <person name="Perez G."/>
            <person name="Pisabarro A.G."/>
            <person name="Ramirez L."/>
            <person name="Santoyo F."/>
            <person name="Master E."/>
            <person name="Coutinho P.M."/>
            <person name="Henrissat B."/>
            <person name="Lombard V."/>
            <person name="Magnuson J.K."/>
            <person name="Kuees U."/>
            <person name="Hori C."/>
            <person name="Igarashi K."/>
            <person name="Samejima M."/>
            <person name="Held B.W."/>
            <person name="Barry K.W."/>
            <person name="LaButti K.M."/>
            <person name="Lapidus A."/>
            <person name="Lindquist E.A."/>
            <person name="Lucas S.M."/>
            <person name="Riley R."/>
            <person name="Salamov A.A."/>
            <person name="Hoffmeister D."/>
            <person name="Schwenk D."/>
            <person name="Hadar Y."/>
            <person name="Yarden O."/>
            <person name="de Vries R.P."/>
            <person name="Wiebenga A."/>
            <person name="Stenlid J."/>
            <person name="Eastwood D."/>
            <person name="Grigoriev I.V."/>
            <person name="Berka R.M."/>
            <person name="Blanchette R.A."/>
            <person name="Kersten P."/>
            <person name="Martinez A.T."/>
            <person name="Vicuna R."/>
            <person name="Cullen D."/>
        </authorList>
    </citation>
    <scope>NUCLEOTIDE SEQUENCE [LARGE SCALE GENOMIC DNA]</scope>
    <source>
        <strain evidence="3 4">B</strain>
    </source>
</reference>
<dbReference type="Pfam" id="PF24764">
    <property type="entry name" value="rva_4"/>
    <property type="match status" value="1"/>
</dbReference>
<dbReference type="HOGENOM" id="CLU_038374_0_1_1"/>